<organism evidence="5 6">
    <name type="scientific">Dokdonia pacifica</name>
    <dbReference type="NCBI Taxonomy" id="1627892"/>
    <lineage>
        <taxon>Bacteria</taxon>
        <taxon>Pseudomonadati</taxon>
        <taxon>Bacteroidota</taxon>
        <taxon>Flavobacteriia</taxon>
        <taxon>Flavobacteriales</taxon>
        <taxon>Flavobacteriaceae</taxon>
        <taxon>Dokdonia</taxon>
    </lineage>
</organism>
<dbReference type="AlphaFoldDB" id="A0A238Z2R7"/>
<feature type="domain" description="4'-phosphopantetheinyl transferase" evidence="3">
    <location>
        <begin position="119"/>
        <end position="222"/>
    </location>
</feature>
<accession>A0A238Z2R7</accession>
<dbReference type="InterPro" id="IPR055066">
    <property type="entry name" value="AASDHPPT_N"/>
</dbReference>
<evidence type="ECO:0000259" key="3">
    <source>
        <dbReference type="Pfam" id="PF01648"/>
    </source>
</evidence>
<evidence type="ECO:0000256" key="2">
    <source>
        <dbReference type="ARBA" id="ARBA00022679"/>
    </source>
</evidence>
<feature type="domain" description="4'-phosphopantetheinyl transferase N-terminal" evidence="4">
    <location>
        <begin position="28"/>
        <end position="111"/>
    </location>
</feature>
<dbReference type="Pfam" id="PF01648">
    <property type="entry name" value="ACPS"/>
    <property type="match status" value="1"/>
</dbReference>
<dbReference type="GO" id="GO:0008897">
    <property type="term" value="F:holo-[acyl-carrier-protein] synthase activity"/>
    <property type="evidence" value="ECO:0007669"/>
    <property type="project" value="InterPro"/>
</dbReference>
<dbReference type="PANTHER" id="PTHR12215:SF10">
    <property type="entry name" value="L-AMINOADIPATE-SEMIALDEHYDE DEHYDROGENASE-PHOSPHOPANTETHEINYL TRANSFERASE"/>
    <property type="match status" value="1"/>
</dbReference>
<dbReference type="Pfam" id="PF22624">
    <property type="entry name" value="AASDHPPT_N"/>
    <property type="match status" value="1"/>
</dbReference>
<gene>
    <name evidence="5" type="ORF">SAMN06265376_102531</name>
</gene>
<evidence type="ECO:0000313" key="6">
    <source>
        <dbReference type="Proteomes" id="UP000198379"/>
    </source>
</evidence>
<dbReference type="Gene3D" id="3.90.470.20">
    <property type="entry name" value="4'-phosphopantetheinyl transferase domain"/>
    <property type="match status" value="2"/>
</dbReference>
<dbReference type="InterPro" id="IPR050559">
    <property type="entry name" value="P-Pant_transferase_sf"/>
</dbReference>
<dbReference type="GO" id="GO:0019878">
    <property type="term" value="P:lysine biosynthetic process via aminoadipic acid"/>
    <property type="evidence" value="ECO:0007669"/>
    <property type="project" value="TreeGrafter"/>
</dbReference>
<sequence length="240" mass="27793">MWTNFSNQHLSLSSDQLHIWSVCKNAHEDRLATYWNLLDASERARALKYRFQKDRSCFIIARGVLRLLLGNYLKSAPDQIEFQFGYNGKPFVQNYGALQFNISHSGDTILLGFIQEHTIGIDVEYTKRKVDVKKIAKLFFSEEEVTSLFALDHTYHTQAFYNCWTRKEAFIKAMGSGLAFPLDQFVVSLDSTKEATLIDTKWDKKEKEKWMLHAIEPRKDYIGAVSVKGNVSGITSWRYQ</sequence>
<dbReference type="OrthoDB" id="9808281at2"/>
<name>A0A238Z2R7_9FLAO</name>
<evidence type="ECO:0000259" key="4">
    <source>
        <dbReference type="Pfam" id="PF22624"/>
    </source>
</evidence>
<dbReference type="InterPro" id="IPR008278">
    <property type="entry name" value="4-PPantetheinyl_Trfase_dom"/>
</dbReference>
<dbReference type="EMBL" id="FZNY01000002">
    <property type="protein sequence ID" value="SNR77159.1"/>
    <property type="molecule type" value="Genomic_DNA"/>
</dbReference>
<dbReference type="InterPro" id="IPR037143">
    <property type="entry name" value="4-PPantetheinyl_Trfase_dom_sf"/>
</dbReference>
<comment type="similarity">
    <text evidence="1">Belongs to the P-Pant transferase superfamily. Gsp/Sfp/HetI/AcpT family.</text>
</comment>
<dbReference type="GO" id="GO:0000287">
    <property type="term" value="F:magnesium ion binding"/>
    <property type="evidence" value="ECO:0007669"/>
    <property type="project" value="InterPro"/>
</dbReference>
<reference evidence="5 6" key="1">
    <citation type="submission" date="2017-06" db="EMBL/GenBank/DDBJ databases">
        <authorList>
            <person name="Kim H.J."/>
            <person name="Triplett B.A."/>
        </authorList>
    </citation>
    <scope>NUCLEOTIDE SEQUENCE [LARGE SCALE GENOMIC DNA]</scope>
    <source>
        <strain evidence="5 6">DSM 25597</strain>
    </source>
</reference>
<evidence type="ECO:0000256" key="1">
    <source>
        <dbReference type="ARBA" id="ARBA00010990"/>
    </source>
</evidence>
<keyword evidence="6" id="KW-1185">Reference proteome</keyword>
<dbReference type="RefSeq" id="WP_089371268.1">
    <property type="nucleotide sequence ID" value="NZ_BMEP01000001.1"/>
</dbReference>
<dbReference type="SUPFAM" id="SSF56214">
    <property type="entry name" value="4'-phosphopantetheinyl transferase"/>
    <property type="match status" value="2"/>
</dbReference>
<proteinExistence type="inferred from homology"/>
<dbReference type="Proteomes" id="UP000198379">
    <property type="component" value="Unassembled WGS sequence"/>
</dbReference>
<dbReference type="PANTHER" id="PTHR12215">
    <property type="entry name" value="PHOSPHOPANTETHEINE TRANSFERASE"/>
    <property type="match status" value="1"/>
</dbReference>
<evidence type="ECO:0000313" key="5">
    <source>
        <dbReference type="EMBL" id="SNR77159.1"/>
    </source>
</evidence>
<keyword evidence="2 5" id="KW-0808">Transferase</keyword>
<protein>
    <submittedName>
        <fullName evidence="5">4'-phosphopantetheinyl transferase</fullName>
    </submittedName>
</protein>
<dbReference type="GO" id="GO:0005829">
    <property type="term" value="C:cytosol"/>
    <property type="evidence" value="ECO:0007669"/>
    <property type="project" value="TreeGrafter"/>
</dbReference>